<gene>
    <name evidence="1" type="ORF">LCMAC201_00200</name>
</gene>
<sequence length="167" mass="19446">MQKQRDAYEQLVEDSTTWLRDNQDVMSKIKYWITNGDVINYTIITNEDLGDGYVKCMYESTIKALEYILEKANIRTMEELIFFRETDYPDQNVPVFTSVSSMKRSDFCGVFGDKVYPIRVPKGTLLFYISAYDCIRDEESEQEILLEKGSTKLINGELVFIPAKQEL</sequence>
<dbReference type="EMBL" id="MK500344">
    <property type="protein sequence ID" value="QBK87118.1"/>
    <property type="molecule type" value="Genomic_DNA"/>
</dbReference>
<proteinExistence type="predicted"/>
<reference evidence="1" key="1">
    <citation type="journal article" date="2019" name="MBio">
        <title>Virus Genomes from Deep Sea Sediments Expand the Ocean Megavirome and Support Independent Origins of Viral Gigantism.</title>
        <authorList>
            <person name="Backstrom D."/>
            <person name="Yutin N."/>
            <person name="Jorgensen S.L."/>
            <person name="Dharamshi J."/>
            <person name="Homa F."/>
            <person name="Zaremba-Niedwiedzka K."/>
            <person name="Spang A."/>
            <person name="Wolf Y.I."/>
            <person name="Koonin E.V."/>
            <person name="Ettema T.J."/>
        </authorList>
    </citation>
    <scope>NUCLEOTIDE SEQUENCE</scope>
</reference>
<evidence type="ECO:0000313" key="1">
    <source>
        <dbReference type="EMBL" id="QBK87118.1"/>
    </source>
</evidence>
<organism evidence="1">
    <name type="scientific">Marseillevirus LCMAC201</name>
    <dbReference type="NCBI Taxonomy" id="2506605"/>
    <lineage>
        <taxon>Viruses</taxon>
        <taxon>Varidnaviria</taxon>
        <taxon>Bamfordvirae</taxon>
        <taxon>Nucleocytoviricota</taxon>
        <taxon>Megaviricetes</taxon>
        <taxon>Pimascovirales</taxon>
        <taxon>Pimascovirales incertae sedis</taxon>
        <taxon>Marseilleviridae</taxon>
    </lineage>
</organism>
<accession>A0A481YV92</accession>
<name>A0A481YV92_9VIRU</name>
<dbReference type="SUPFAM" id="SSF56399">
    <property type="entry name" value="ADP-ribosylation"/>
    <property type="match status" value="1"/>
</dbReference>
<protein>
    <submittedName>
        <fullName evidence="1">Uncharacterized protein</fullName>
    </submittedName>
</protein>